<evidence type="ECO:0008006" key="5">
    <source>
        <dbReference type="Google" id="ProtNLM"/>
    </source>
</evidence>
<reference evidence="3 4" key="1">
    <citation type="journal article" date="2016" name="G3 (Bethesda)">
        <title>First Draft Assembly and Annotation of the Genome of a California Endemic Oak Quercus lobata Nee (Fagaceae).</title>
        <authorList>
            <person name="Sork V.L."/>
            <person name="Fitz-Gibbon S.T."/>
            <person name="Puiu D."/>
            <person name="Crepeau M."/>
            <person name="Gugger P.F."/>
            <person name="Sherman R."/>
            <person name="Stevens K."/>
            <person name="Langley C.H."/>
            <person name="Pellegrini M."/>
            <person name="Salzberg S.L."/>
        </authorList>
    </citation>
    <scope>NUCLEOTIDE SEQUENCE [LARGE SCALE GENOMIC DNA]</scope>
    <source>
        <strain evidence="3 4">cv. SW786</strain>
    </source>
</reference>
<sequence length="71" mass="7185">MAKVSISKAFMLVLVIVVSSVTAMVSAQDSHLAPAPSPNMDAGAAFSLPISGALLASSITILFSLLALLNL</sequence>
<feature type="transmembrane region" description="Helical" evidence="1">
    <location>
        <begin position="43"/>
        <end position="69"/>
    </location>
</feature>
<reference evidence="3" key="2">
    <citation type="submission" date="2021-01" db="UniProtKB">
        <authorList>
            <consortium name="EnsemblPlants"/>
        </authorList>
    </citation>
    <scope>IDENTIFICATION</scope>
</reference>
<dbReference type="EMBL" id="LRBV02000007">
    <property type="status" value="NOT_ANNOTATED_CDS"/>
    <property type="molecule type" value="Genomic_DNA"/>
</dbReference>
<keyword evidence="1" id="KW-0472">Membrane</keyword>
<dbReference type="Proteomes" id="UP000594261">
    <property type="component" value="Chromosome 7"/>
</dbReference>
<keyword evidence="1" id="KW-1133">Transmembrane helix</keyword>
<dbReference type="PANTHER" id="PTHR33659:SF11">
    <property type="entry name" value="TRANSMEMBRANE PROTEIN"/>
    <property type="match status" value="1"/>
</dbReference>
<keyword evidence="4" id="KW-1185">Reference proteome</keyword>
<protein>
    <recommendedName>
        <fullName evidence="5">Transmembrane protein</fullName>
    </recommendedName>
</protein>
<keyword evidence="1" id="KW-0812">Transmembrane</keyword>
<dbReference type="Gramene" id="QL07p021867:mrna">
    <property type="protein sequence ID" value="QL07p021867:mrna:CDS:1"/>
    <property type="gene ID" value="QL07p021867"/>
</dbReference>
<dbReference type="PANTHER" id="PTHR33659">
    <property type="entry name" value="PROTEIN, PUTATIVE-RELATED-RELATED"/>
    <property type="match status" value="1"/>
</dbReference>
<proteinExistence type="predicted"/>
<dbReference type="OMA" id="MAQACIS"/>
<dbReference type="InParanoid" id="A0A7N2M3N8"/>
<evidence type="ECO:0000313" key="3">
    <source>
        <dbReference type="EnsemblPlants" id="QL07p021867:mrna:CDS:1"/>
    </source>
</evidence>
<name>A0A7N2M3N8_QUELO</name>
<evidence type="ECO:0000256" key="1">
    <source>
        <dbReference type="SAM" id="Phobius"/>
    </source>
</evidence>
<feature type="signal peptide" evidence="2">
    <location>
        <begin position="1"/>
        <end position="27"/>
    </location>
</feature>
<dbReference type="EnsemblPlants" id="QL07p021867:mrna">
    <property type="protein sequence ID" value="QL07p021867:mrna:CDS:1"/>
    <property type="gene ID" value="QL07p021867"/>
</dbReference>
<organism evidence="3 4">
    <name type="scientific">Quercus lobata</name>
    <name type="common">Valley oak</name>
    <dbReference type="NCBI Taxonomy" id="97700"/>
    <lineage>
        <taxon>Eukaryota</taxon>
        <taxon>Viridiplantae</taxon>
        <taxon>Streptophyta</taxon>
        <taxon>Embryophyta</taxon>
        <taxon>Tracheophyta</taxon>
        <taxon>Spermatophyta</taxon>
        <taxon>Magnoliopsida</taxon>
        <taxon>eudicotyledons</taxon>
        <taxon>Gunneridae</taxon>
        <taxon>Pentapetalae</taxon>
        <taxon>rosids</taxon>
        <taxon>fabids</taxon>
        <taxon>Fagales</taxon>
        <taxon>Fagaceae</taxon>
        <taxon>Quercus</taxon>
    </lineage>
</organism>
<evidence type="ECO:0000313" key="4">
    <source>
        <dbReference type="Proteomes" id="UP000594261"/>
    </source>
</evidence>
<evidence type="ECO:0000256" key="2">
    <source>
        <dbReference type="SAM" id="SignalP"/>
    </source>
</evidence>
<dbReference type="AlphaFoldDB" id="A0A7N2M3N8"/>
<feature type="chain" id="PRO_5029647122" description="Transmembrane protein" evidence="2">
    <location>
        <begin position="28"/>
        <end position="71"/>
    </location>
</feature>
<keyword evidence="2" id="KW-0732">Signal</keyword>
<accession>A0A7N2M3N8</accession>